<comment type="caution">
    <text evidence="2">The sequence shown here is derived from an EMBL/GenBank/DDBJ whole genome shotgun (WGS) entry which is preliminary data.</text>
</comment>
<gene>
    <name evidence="2" type="ORF">M9458_026526</name>
</gene>
<proteinExistence type="predicted"/>
<dbReference type="Gene3D" id="1.20.245.10">
    <property type="entry name" value="Lipoxygenase-1, Domain 5"/>
    <property type="match status" value="1"/>
</dbReference>
<feature type="non-terminal residue" evidence="2">
    <location>
        <position position="1"/>
    </location>
</feature>
<feature type="domain" description="Lipoxygenase" evidence="1">
    <location>
        <begin position="1"/>
        <end position="59"/>
    </location>
</feature>
<name>A0ABD0PUC1_CIRMR</name>
<dbReference type="EMBL" id="JAMKFB020000013">
    <property type="protein sequence ID" value="KAL0177632.1"/>
    <property type="molecule type" value="Genomic_DNA"/>
</dbReference>
<dbReference type="Proteomes" id="UP001529510">
    <property type="component" value="Unassembled WGS sequence"/>
</dbReference>
<protein>
    <recommendedName>
        <fullName evidence="1">Lipoxygenase domain-containing protein</fullName>
    </recommendedName>
</protein>
<feature type="non-terminal residue" evidence="2">
    <location>
        <position position="59"/>
    </location>
</feature>
<keyword evidence="3" id="KW-1185">Reference proteome</keyword>
<dbReference type="SUPFAM" id="SSF48484">
    <property type="entry name" value="Lipoxigenase"/>
    <property type="match status" value="1"/>
</dbReference>
<dbReference type="PROSITE" id="PS51393">
    <property type="entry name" value="LIPOXYGENASE_3"/>
    <property type="match status" value="1"/>
</dbReference>
<accession>A0ABD0PUC1</accession>
<dbReference type="InterPro" id="IPR013819">
    <property type="entry name" value="LipOase_C"/>
</dbReference>
<dbReference type="InterPro" id="IPR036226">
    <property type="entry name" value="LipOase_C_sf"/>
</dbReference>
<evidence type="ECO:0000313" key="2">
    <source>
        <dbReference type="EMBL" id="KAL0177632.1"/>
    </source>
</evidence>
<dbReference type="AlphaFoldDB" id="A0ABD0PUC1"/>
<evidence type="ECO:0000259" key="1">
    <source>
        <dbReference type="PROSITE" id="PS51393"/>
    </source>
</evidence>
<sequence>ANGTGGGGHVELVQKSMKTFTYSSLCFPEDIKERGMDSQEELPYYFYRDDGCAVWEVVK</sequence>
<reference evidence="2 3" key="1">
    <citation type="submission" date="2024-05" db="EMBL/GenBank/DDBJ databases">
        <title>Genome sequencing and assembly of Indian major carp, Cirrhinus mrigala (Hamilton, 1822).</title>
        <authorList>
            <person name="Mohindra V."/>
            <person name="Chowdhury L.M."/>
            <person name="Lal K."/>
            <person name="Jena J.K."/>
        </authorList>
    </citation>
    <scope>NUCLEOTIDE SEQUENCE [LARGE SCALE GENOMIC DNA]</scope>
    <source>
        <strain evidence="2">CM1030</strain>
        <tissue evidence="2">Blood</tissue>
    </source>
</reference>
<evidence type="ECO:0000313" key="3">
    <source>
        <dbReference type="Proteomes" id="UP001529510"/>
    </source>
</evidence>
<organism evidence="2 3">
    <name type="scientific">Cirrhinus mrigala</name>
    <name type="common">Mrigala</name>
    <dbReference type="NCBI Taxonomy" id="683832"/>
    <lineage>
        <taxon>Eukaryota</taxon>
        <taxon>Metazoa</taxon>
        <taxon>Chordata</taxon>
        <taxon>Craniata</taxon>
        <taxon>Vertebrata</taxon>
        <taxon>Euteleostomi</taxon>
        <taxon>Actinopterygii</taxon>
        <taxon>Neopterygii</taxon>
        <taxon>Teleostei</taxon>
        <taxon>Ostariophysi</taxon>
        <taxon>Cypriniformes</taxon>
        <taxon>Cyprinidae</taxon>
        <taxon>Labeoninae</taxon>
        <taxon>Labeonini</taxon>
        <taxon>Cirrhinus</taxon>
    </lineage>
</organism>